<reference evidence="3 7" key="1">
    <citation type="journal article" date="2018" name="Proc. R. Soc. B">
        <title>A non-coding region near Follistatin controls head colour polymorphism in the Gouldian finch.</title>
        <authorList>
            <person name="Toomey M.B."/>
            <person name="Marques C.I."/>
            <person name="Andrade P."/>
            <person name="Araujo P.M."/>
            <person name="Sabatino S."/>
            <person name="Gazda M.A."/>
            <person name="Afonso S."/>
            <person name="Lopes R.J."/>
            <person name="Corbo J.C."/>
            <person name="Carneiro M."/>
        </authorList>
    </citation>
    <scope>NUCLEOTIDE SEQUENCE [LARGE SCALE GENOMIC DNA]</scope>
    <source>
        <strain evidence="3">Red01</strain>
        <tissue evidence="3">Muscle</tissue>
    </source>
</reference>
<dbReference type="OrthoDB" id="9222825at2759"/>
<evidence type="ECO:0000313" key="5">
    <source>
        <dbReference type="EMBL" id="RLV62535.1"/>
    </source>
</evidence>
<name>A0A3L8Q5V9_CHLGU</name>
<feature type="non-terminal residue" evidence="3">
    <location>
        <position position="132"/>
    </location>
</feature>
<keyword evidence="2" id="KW-0812">Transmembrane</keyword>
<feature type="transmembrane region" description="Helical" evidence="2">
    <location>
        <begin position="12"/>
        <end position="32"/>
    </location>
</feature>
<evidence type="ECO:0000313" key="6">
    <source>
        <dbReference type="EMBL" id="RLV62536.1"/>
    </source>
</evidence>
<dbReference type="AlphaFoldDB" id="A0A3L8Q5V9"/>
<protein>
    <submittedName>
        <fullName evidence="3">Uncharacterized protein</fullName>
    </submittedName>
</protein>
<evidence type="ECO:0000256" key="1">
    <source>
        <dbReference type="SAM" id="MobiDB-lite"/>
    </source>
</evidence>
<evidence type="ECO:0000313" key="4">
    <source>
        <dbReference type="EMBL" id="RLV62534.1"/>
    </source>
</evidence>
<evidence type="ECO:0000256" key="2">
    <source>
        <dbReference type="SAM" id="Phobius"/>
    </source>
</evidence>
<feature type="region of interest" description="Disordered" evidence="1">
    <location>
        <begin position="82"/>
        <end position="103"/>
    </location>
</feature>
<evidence type="ECO:0000313" key="3">
    <source>
        <dbReference type="EMBL" id="RLV62533.1"/>
    </source>
</evidence>
<comment type="caution">
    <text evidence="3">The sequence shown here is derived from an EMBL/GenBank/DDBJ whole genome shotgun (WGS) entry which is preliminary data.</text>
</comment>
<evidence type="ECO:0000313" key="7">
    <source>
        <dbReference type="Proteomes" id="UP000276834"/>
    </source>
</evidence>
<keyword evidence="2" id="KW-1133">Transmembrane helix</keyword>
<organism evidence="3 7">
    <name type="scientific">Chloebia gouldiae</name>
    <name type="common">Gouldian finch</name>
    <name type="synonym">Erythrura gouldiae</name>
    <dbReference type="NCBI Taxonomy" id="44316"/>
    <lineage>
        <taxon>Eukaryota</taxon>
        <taxon>Metazoa</taxon>
        <taxon>Chordata</taxon>
        <taxon>Craniata</taxon>
        <taxon>Vertebrata</taxon>
        <taxon>Euteleostomi</taxon>
        <taxon>Archelosauria</taxon>
        <taxon>Archosauria</taxon>
        <taxon>Dinosauria</taxon>
        <taxon>Saurischia</taxon>
        <taxon>Theropoda</taxon>
        <taxon>Coelurosauria</taxon>
        <taxon>Aves</taxon>
        <taxon>Neognathae</taxon>
        <taxon>Neoaves</taxon>
        <taxon>Telluraves</taxon>
        <taxon>Australaves</taxon>
        <taxon>Passeriformes</taxon>
        <taxon>Passeroidea</taxon>
        <taxon>Passeridae</taxon>
        <taxon>Chloebia</taxon>
    </lineage>
</organism>
<dbReference type="EMBL" id="QUSF01006751">
    <property type="protein sequence ID" value="RLV62534.1"/>
    <property type="molecule type" value="Genomic_DNA"/>
</dbReference>
<dbReference type="EMBL" id="QUSF01006738">
    <property type="protein sequence ID" value="RLV62536.1"/>
    <property type="molecule type" value="Genomic_DNA"/>
</dbReference>
<gene>
    <name evidence="6" type="ORF">DV515_00019213</name>
    <name evidence="5" type="ORF">DV515_00019214</name>
    <name evidence="3" type="ORF">DV515_00019215</name>
    <name evidence="4" type="ORF">DV515_00019216</name>
</gene>
<proteinExistence type="predicted"/>
<dbReference type="EMBL" id="QUSF01006739">
    <property type="protein sequence ID" value="RLV62535.1"/>
    <property type="molecule type" value="Genomic_DNA"/>
</dbReference>
<reference evidence="3" key="2">
    <citation type="submission" date="2018-08" db="EMBL/GenBank/DDBJ databases">
        <authorList>
            <person name="Sabatino S.J."/>
        </authorList>
    </citation>
    <scope>NUCLEOTIDE SEQUENCE</scope>
    <source>
        <strain evidence="3">Red01</strain>
        <tissue evidence="3">Muscle</tissue>
    </source>
</reference>
<keyword evidence="2" id="KW-0472">Membrane</keyword>
<feature type="non-terminal residue" evidence="3">
    <location>
        <position position="1"/>
    </location>
</feature>
<keyword evidence="7" id="KW-1185">Reference proteome</keyword>
<dbReference type="Proteomes" id="UP000276834">
    <property type="component" value="Unassembled WGS sequence"/>
</dbReference>
<feature type="transmembrane region" description="Helical" evidence="2">
    <location>
        <begin position="38"/>
        <end position="55"/>
    </location>
</feature>
<dbReference type="EMBL" id="QUSF01006752">
    <property type="protein sequence ID" value="RLV62533.1"/>
    <property type="molecule type" value="Genomic_DNA"/>
</dbReference>
<sequence>IFFSLMLHHKQMVDLLHLLLHLLLLLFCSLMFHPKQPVHLLLLLILLMNLFTFSLYPKDLVHLLVLLLMLLFVQQGMSTPPGPAPDASWGEPGHRTYVDSETDTSSSVAPYMATTLSGIYTIPTASSQRTYT</sequence>
<accession>A0A3L8Q5V9</accession>